<keyword evidence="5" id="KW-0479">Metal-binding</keyword>
<evidence type="ECO:0000259" key="8">
    <source>
        <dbReference type="Pfam" id="PF13359"/>
    </source>
</evidence>
<evidence type="ECO:0000256" key="7">
    <source>
        <dbReference type="ARBA" id="ARBA00023242"/>
    </source>
</evidence>
<dbReference type="GO" id="GO:0004518">
    <property type="term" value="F:nuclease activity"/>
    <property type="evidence" value="ECO:0007669"/>
    <property type="project" value="UniProtKB-KW"/>
</dbReference>
<reference evidence="12" key="2">
    <citation type="journal article" date="2023" name="BMC Genomics">
        <title>Pest status, molecular evolution, and epigenetic factors derived from the genome assembly of Frankliniella fusca, a thysanopteran phytovirus vector.</title>
        <authorList>
            <person name="Catto M.A."/>
            <person name="Labadie P.E."/>
            <person name="Jacobson A.L."/>
            <person name="Kennedy G.G."/>
            <person name="Srinivasan R."/>
            <person name="Hunt B.G."/>
        </authorList>
    </citation>
    <scope>NUCLEOTIDE SEQUENCE</scope>
    <source>
        <strain evidence="12">PL_HMW_Pooled</strain>
    </source>
</reference>
<evidence type="ECO:0000313" key="9">
    <source>
        <dbReference type="EMBL" id="KAK3909075.1"/>
    </source>
</evidence>
<dbReference type="AlphaFoldDB" id="A0AAE1HY64"/>
<reference evidence="12" key="1">
    <citation type="submission" date="2021-07" db="EMBL/GenBank/DDBJ databases">
        <authorList>
            <person name="Catto M.A."/>
            <person name="Jacobson A."/>
            <person name="Kennedy G."/>
            <person name="Labadie P."/>
            <person name="Hunt B.G."/>
            <person name="Srinivasan R."/>
        </authorList>
    </citation>
    <scope>NUCLEOTIDE SEQUENCE</scope>
    <source>
        <strain evidence="12">PL_HMW_Pooled</strain>
        <tissue evidence="12">Head</tissue>
    </source>
</reference>
<name>A0AAE1HY64_9NEOP</name>
<comment type="cofactor">
    <cofactor evidence="1">
        <name>a divalent metal cation</name>
        <dbReference type="ChEBI" id="CHEBI:60240"/>
    </cofactor>
</comment>
<keyword evidence="13" id="KW-1185">Reference proteome</keyword>
<proteinExistence type="inferred from homology"/>
<keyword evidence="6" id="KW-0378">Hydrolase</keyword>
<dbReference type="Pfam" id="PF13359">
    <property type="entry name" value="DDE_Tnp_4"/>
    <property type="match status" value="1"/>
</dbReference>
<dbReference type="InterPro" id="IPR045249">
    <property type="entry name" value="HARBI1-like"/>
</dbReference>
<dbReference type="GO" id="GO:0016787">
    <property type="term" value="F:hydrolase activity"/>
    <property type="evidence" value="ECO:0007669"/>
    <property type="project" value="UniProtKB-KW"/>
</dbReference>
<dbReference type="EMBL" id="JAHWGI010001398">
    <property type="protein sequence ID" value="KAK3929366.1"/>
    <property type="molecule type" value="Genomic_DNA"/>
</dbReference>
<evidence type="ECO:0000256" key="2">
    <source>
        <dbReference type="ARBA" id="ARBA00004123"/>
    </source>
</evidence>
<comment type="caution">
    <text evidence="12">The sequence shown here is derived from an EMBL/GenBank/DDBJ whole genome shotgun (WGS) entry which is preliminary data.</text>
</comment>
<evidence type="ECO:0000313" key="13">
    <source>
        <dbReference type="Proteomes" id="UP001219518"/>
    </source>
</evidence>
<dbReference type="InterPro" id="IPR027806">
    <property type="entry name" value="HARBI1_dom"/>
</dbReference>
<keyword evidence="4" id="KW-0540">Nuclease</keyword>
<dbReference type="EMBL" id="JAHWGI010000085">
    <property type="protein sequence ID" value="KAK3909075.1"/>
    <property type="molecule type" value="Genomic_DNA"/>
</dbReference>
<evidence type="ECO:0000256" key="6">
    <source>
        <dbReference type="ARBA" id="ARBA00022801"/>
    </source>
</evidence>
<sequence>MENNRRKVLLALAINATDRFLKLYDDDSDSESEYEQNLVLMVGQSRLRLRGTPTKPVRNENYFDLTVPRYTDKQFREHFRLSRTSFVNLENWLGPHLQGNEDSRRPRIEVRKQLLSVLWLLATPDSFRSVADRFDMGKSILHDCFKRTIKCLSDEARTYIVWPTGHNLEETKRRFSCKTWKKFYAIVLQGICNADLVFTDCFAGYPGSVSDIRIFRNSDIWTAVQENPQNYFPGDEYIIGDKAYPVLTWCIPPFINRGVLTQDQKIFNTCLSSMRQVIERAFSLLKGRFRRLKYLDMKRIDLIPATIIACCVLHNVCLLGGEENYDDFIQEGEEARALERNGNNEPIQEIPHDPAGGVKRDHIMNIVLRERARVQHQN</sequence>
<dbReference type="GO" id="GO:0046872">
    <property type="term" value="F:metal ion binding"/>
    <property type="evidence" value="ECO:0007669"/>
    <property type="project" value="UniProtKB-KW"/>
</dbReference>
<comment type="similarity">
    <text evidence="3">Belongs to the HARBI1 family.</text>
</comment>
<dbReference type="PANTHER" id="PTHR22930">
    <property type="match status" value="1"/>
</dbReference>
<evidence type="ECO:0000313" key="11">
    <source>
        <dbReference type="EMBL" id="KAK3926399.1"/>
    </source>
</evidence>
<dbReference type="PANTHER" id="PTHR22930:SF85">
    <property type="entry name" value="GH03217P-RELATED"/>
    <property type="match status" value="1"/>
</dbReference>
<evidence type="ECO:0000313" key="12">
    <source>
        <dbReference type="EMBL" id="KAK3929366.1"/>
    </source>
</evidence>
<evidence type="ECO:0000256" key="3">
    <source>
        <dbReference type="ARBA" id="ARBA00006958"/>
    </source>
</evidence>
<evidence type="ECO:0000256" key="5">
    <source>
        <dbReference type="ARBA" id="ARBA00022723"/>
    </source>
</evidence>
<gene>
    <name evidence="11" type="ORF">KUF71_000469</name>
    <name evidence="9" type="ORF">KUF71_003674</name>
    <name evidence="10" type="ORF">KUF71_009704</name>
    <name evidence="12" type="ORF">KUF71_017826</name>
</gene>
<protein>
    <submittedName>
        <fullName evidence="12">Protein ANTAGONIST OF LIKE HETEROCHROMATIN PROTEIN 1</fullName>
    </submittedName>
</protein>
<dbReference type="EMBL" id="JAHWGI010001255">
    <property type="protein sequence ID" value="KAK3926399.1"/>
    <property type="molecule type" value="Genomic_DNA"/>
</dbReference>
<feature type="domain" description="DDE Tnp4" evidence="8">
    <location>
        <begin position="170"/>
        <end position="315"/>
    </location>
</feature>
<comment type="subcellular location">
    <subcellularLocation>
        <location evidence="2">Nucleus</location>
    </subcellularLocation>
</comment>
<dbReference type="EMBL" id="JAHWGI010000998">
    <property type="protein sequence ID" value="KAK3920417.1"/>
    <property type="molecule type" value="Genomic_DNA"/>
</dbReference>
<keyword evidence="7" id="KW-0539">Nucleus</keyword>
<dbReference type="GO" id="GO:0005634">
    <property type="term" value="C:nucleus"/>
    <property type="evidence" value="ECO:0007669"/>
    <property type="project" value="UniProtKB-SubCell"/>
</dbReference>
<organism evidence="12 13">
    <name type="scientific">Frankliniella fusca</name>
    <dbReference type="NCBI Taxonomy" id="407009"/>
    <lineage>
        <taxon>Eukaryota</taxon>
        <taxon>Metazoa</taxon>
        <taxon>Ecdysozoa</taxon>
        <taxon>Arthropoda</taxon>
        <taxon>Hexapoda</taxon>
        <taxon>Insecta</taxon>
        <taxon>Pterygota</taxon>
        <taxon>Neoptera</taxon>
        <taxon>Paraneoptera</taxon>
        <taxon>Thysanoptera</taxon>
        <taxon>Terebrantia</taxon>
        <taxon>Thripoidea</taxon>
        <taxon>Thripidae</taxon>
        <taxon>Frankliniella</taxon>
    </lineage>
</organism>
<evidence type="ECO:0000256" key="4">
    <source>
        <dbReference type="ARBA" id="ARBA00022722"/>
    </source>
</evidence>
<evidence type="ECO:0000256" key="1">
    <source>
        <dbReference type="ARBA" id="ARBA00001968"/>
    </source>
</evidence>
<accession>A0AAE1HY64</accession>
<dbReference type="Proteomes" id="UP001219518">
    <property type="component" value="Unassembled WGS sequence"/>
</dbReference>
<evidence type="ECO:0000313" key="10">
    <source>
        <dbReference type="EMBL" id="KAK3920417.1"/>
    </source>
</evidence>